<evidence type="ECO:0000313" key="12">
    <source>
        <dbReference type="Proteomes" id="UP000659047"/>
    </source>
</evidence>
<dbReference type="Gene3D" id="3.10.610.10">
    <property type="entry name" value="GSPII I/J protein-like"/>
    <property type="match status" value="1"/>
</dbReference>
<evidence type="ECO:0000256" key="2">
    <source>
        <dbReference type="ARBA" id="ARBA00011084"/>
    </source>
</evidence>
<comment type="similarity">
    <text evidence="2">Belongs to the GSP J family.</text>
</comment>
<evidence type="ECO:0000256" key="10">
    <source>
        <dbReference type="SAM" id="MobiDB-lite"/>
    </source>
</evidence>
<reference evidence="11" key="1">
    <citation type="submission" date="2021-01" db="EMBL/GenBank/DDBJ databases">
        <title>Intestinitalea alba gen. nov., sp. nov., a novel genus of the family Enterobacteriaceae, isolated from the gut of the plastic-eating mealworm Tenebrio molitor L.</title>
        <authorList>
            <person name="Yang Y."/>
        </authorList>
    </citation>
    <scope>NUCLEOTIDE SEQUENCE</scope>
    <source>
        <strain evidence="11">BIT-L3</strain>
    </source>
</reference>
<comment type="caution">
    <text evidence="11">The sequence shown here is derived from an EMBL/GenBank/DDBJ whole genome shotgun (WGS) entry which is preliminary data.</text>
</comment>
<evidence type="ECO:0000256" key="6">
    <source>
        <dbReference type="ARBA" id="ARBA00022519"/>
    </source>
</evidence>
<dbReference type="Pfam" id="PF07963">
    <property type="entry name" value="N_methyl"/>
    <property type="match status" value="1"/>
</dbReference>
<evidence type="ECO:0000256" key="1">
    <source>
        <dbReference type="ARBA" id="ARBA00004377"/>
    </source>
</evidence>
<dbReference type="PANTHER" id="PTHR39583:SF2">
    <property type="entry name" value="TYPE II SECRETION SYSTEM PROTEIN J"/>
    <property type="match status" value="1"/>
</dbReference>
<comment type="subcellular location">
    <subcellularLocation>
        <location evidence="1">Cell inner membrane</location>
        <topology evidence="1">Single-pass membrane protein</topology>
    </subcellularLocation>
</comment>
<dbReference type="RefSeq" id="WP_238714314.1">
    <property type="nucleotide sequence ID" value="NZ_JAEPBH010000031.1"/>
</dbReference>
<accession>A0A8K0V6X5</accession>
<keyword evidence="12" id="KW-1185">Reference proteome</keyword>
<dbReference type="SUPFAM" id="SSF54523">
    <property type="entry name" value="Pili subunits"/>
    <property type="match status" value="1"/>
</dbReference>
<dbReference type="PANTHER" id="PTHR39583">
    <property type="entry name" value="TYPE II SECRETION SYSTEM PROTEIN J-RELATED"/>
    <property type="match status" value="1"/>
</dbReference>
<evidence type="ECO:0000256" key="8">
    <source>
        <dbReference type="ARBA" id="ARBA00022989"/>
    </source>
</evidence>
<evidence type="ECO:0000256" key="7">
    <source>
        <dbReference type="ARBA" id="ARBA00022692"/>
    </source>
</evidence>
<evidence type="ECO:0000256" key="3">
    <source>
        <dbReference type="ARBA" id="ARBA00021539"/>
    </source>
</evidence>
<dbReference type="EMBL" id="JAEPBH010000031">
    <property type="protein sequence ID" value="MBK4716099.1"/>
    <property type="molecule type" value="Genomic_DNA"/>
</dbReference>
<evidence type="ECO:0000313" key="11">
    <source>
        <dbReference type="EMBL" id="MBK4716099.1"/>
    </source>
</evidence>
<dbReference type="NCBIfam" id="TIGR01711">
    <property type="entry name" value="gspJ"/>
    <property type="match status" value="1"/>
</dbReference>
<keyword evidence="8" id="KW-1133">Transmembrane helix</keyword>
<dbReference type="GO" id="GO:0015628">
    <property type="term" value="P:protein secretion by the type II secretion system"/>
    <property type="evidence" value="ECO:0007669"/>
    <property type="project" value="InterPro"/>
</dbReference>
<evidence type="ECO:0000256" key="4">
    <source>
        <dbReference type="ARBA" id="ARBA00022475"/>
    </source>
</evidence>
<dbReference type="InterPro" id="IPR045584">
    <property type="entry name" value="Pilin-like"/>
</dbReference>
<dbReference type="InterPro" id="IPR012902">
    <property type="entry name" value="N_methyl_site"/>
</dbReference>
<evidence type="ECO:0000256" key="5">
    <source>
        <dbReference type="ARBA" id="ARBA00022481"/>
    </source>
</evidence>
<dbReference type="GO" id="GO:0005886">
    <property type="term" value="C:plasma membrane"/>
    <property type="evidence" value="ECO:0007669"/>
    <property type="project" value="UniProtKB-SubCell"/>
</dbReference>
<evidence type="ECO:0000256" key="9">
    <source>
        <dbReference type="ARBA" id="ARBA00023136"/>
    </source>
</evidence>
<gene>
    <name evidence="11" type="primary">gspJ</name>
    <name evidence="11" type="ORF">JJB97_12340</name>
</gene>
<dbReference type="Proteomes" id="UP000659047">
    <property type="component" value="Unassembled WGS sequence"/>
</dbReference>
<dbReference type="Pfam" id="PF11612">
    <property type="entry name" value="T2SSJ"/>
    <property type="match status" value="1"/>
</dbReference>
<organism evidence="11 12">
    <name type="scientific">Tenebrionibacter intestinalis</name>
    <dbReference type="NCBI Taxonomy" id="2799638"/>
    <lineage>
        <taxon>Bacteria</taxon>
        <taxon>Pseudomonadati</taxon>
        <taxon>Pseudomonadota</taxon>
        <taxon>Gammaproteobacteria</taxon>
        <taxon>Enterobacterales</taxon>
        <taxon>Enterobacteriaceae</taxon>
        <taxon>Tenebrionibacter/Tenebrionicola group</taxon>
        <taxon>Tenebrionibacter</taxon>
    </lineage>
</organism>
<keyword evidence="6" id="KW-0997">Cell inner membrane</keyword>
<feature type="region of interest" description="Disordered" evidence="10">
    <location>
        <begin position="68"/>
        <end position="89"/>
    </location>
</feature>
<dbReference type="InterPro" id="IPR051621">
    <property type="entry name" value="T2SS_protein_J"/>
</dbReference>
<keyword evidence="7" id="KW-0812">Transmembrane</keyword>
<protein>
    <recommendedName>
        <fullName evidence="3">Type II secretion system protein J</fullName>
    </recommendedName>
</protein>
<sequence length="196" mass="21583">MSARGFTLLEMVLALAVFALLGLLANRVLYQSMRLERSSAQHAGRLAQIQHALAIMERDFSAAIPRPSRTPGALGGASPQAADGRNGSDAIAFTHTGWPNPGGVLPRSTLQRVGYRIDNGSLVRDFLDYPDMPAGSDAHRRRLLKDVSELRLRYWSQGAWRESWQDDGATAQAIEVRLSLKEGRTVTRRFLLAEGE</sequence>
<dbReference type="AlphaFoldDB" id="A0A8K0V6X5"/>
<keyword evidence="5" id="KW-0488">Methylation</keyword>
<dbReference type="PROSITE" id="PS00409">
    <property type="entry name" value="PROKAR_NTER_METHYL"/>
    <property type="match status" value="1"/>
</dbReference>
<dbReference type="Gene3D" id="2.10.70.20">
    <property type="entry name" value="gspk-gspi-gspj complex like domains"/>
    <property type="match status" value="1"/>
</dbReference>
<dbReference type="InterPro" id="IPR010055">
    <property type="entry name" value="T2SS_protein-GspJ"/>
</dbReference>
<dbReference type="GO" id="GO:0015627">
    <property type="term" value="C:type II protein secretion system complex"/>
    <property type="evidence" value="ECO:0007669"/>
    <property type="project" value="InterPro"/>
</dbReference>
<name>A0A8K0V6X5_9ENTR</name>
<proteinExistence type="inferred from homology"/>
<keyword evidence="4" id="KW-1003">Cell membrane</keyword>
<keyword evidence="9" id="KW-0472">Membrane</keyword>
<dbReference type="NCBIfam" id="TIGR02532">
    <property type="entry name" value="IV_pilin_GFxxxE"/>
    <property type="match status" value="1"/>
</dbReference>